<dbReference type="PROSITE" id="PS50851">
    <property type="entry name" value="CHEW"/>
    <property type="match status" value="1"/>
</dbReference>
<dbReference type="PANTHER" id="PTHR22617:SF45">
    <property type="entry name" value="CHEMOTAXIS PROTEIN CHEW"/>
    <property type="match status" value="1"/>
</dbReference>
<feature type="region of interest" description="Disordered" evidence="4">
    <location>
        <begin position="1"/>
        <end position="26"/>
    </location>
</feature>
<dbReference type="Proteomes" id="UP001596150">
    <property type="component" value="Unassembled WGS sequence"/>
</dbReference>
<organism evidence="6 7">
    <name type="scientific">Kaistia terrae</name>
    <dbReference type="NCBI Taxonomy" id="537017"/>
    <lineage>
        <taxon>Bacteria</taxon>
        <taxon>Pseudomonadati</taxon>
        <taxon>Pseudomonadota</taxon>
        <taxon>Alphaproteobacteria</taxon>
        <taxon>Hyphomicrobiales</taxon>
        <taxon>Kaistiaceae</taxon>
        <taxon>Kaistia</taxon>
    </lineage>
</organism>
<comment type="subcellular location">
    <subcellularLocation>
        <location evidence="1">Cytoplasm</location>
    </subcellularLocation>
</comment>
<name>A0ABW0PY79_9HYPH</name>
<reference evidence="7" key="1">
    <citation type="journal article" date="2019" name="Int. J. Syst. Evol. Microbiol.">
        <title>The Global Catalogue of Microorganisms (GCM) 10K type strain sequencing project: providing services to taxonomists for standard genome sequencing and annotation.</title>
        <authorList>
            <consortium name="The Broad Institute Genomics Platform"/>
            <consortium name="The Broad Institute Genome Sequencing Center for Infectious Disease"/>
            <person name="Wu L."/>
            <person name="Ma J."/>
        </authorList>
    </citation>
    <scope>NUCLEOTIDE SEQUENCE [LARGE SCALE GENOMIC DNA]</scope>
    <source>
        <strain evidence="7">KACC 12633</strain>
    </source>
</reference>
<dbReference type="InterPro" id="IPR002545">
    <property type="entry name" value="CheW-lke_dom"/>
</dbReference>
<evidence type="ECO:0000256" key="4">
    <source>
        <dbReference type="SAM" id="MobiDB-lite"/>
    </source>
</evidence>
<evidence type="ECO:0000256" key="3">
    <source>
        <dbReference type="ARBA" id="ARBA00022490"/>
    </source>
</evidence>
<comment type="caution">
    <text evidence="6">The sequence shown here is derived from an EMBL/GenBank/DDBJ whole genome shotgun (WGS) entry which is preliminary data.</text>
</comment>
<dbReference type="PANTHER" id="PTHR22617">
    <property type="entry name" value="CHEMOTAXIS SENSOR HISTIDINE KINASE-RELATED"/>
    <property type="match status" value="1"/>
</dbReference>
<evidence type="ECO:0000256" key="2">
    <source>
        <dbReference type="ARBA" id="ARBA00021483"/>
    </source>
</evidence>
<dbReference type="RefSeq" id="WP_266346240.1">
    <property type="nucleotide sequence ID" value="NZ_JAPKNH010000014.1"/>
</dbReference>
<dbReference type="EMBL" id="JBHSML010000007">
    <property type="protein sequence ID" value="MFC5517440.1"/>
    <property type="molecule type" value="Genomic_DNA"/>
</dbReference>
<keyword evidence="7" id="KW-1185">Reference proteome</keyword>
<dbReference type="SUPFAM" id="SSF50341">
    <property type="entry name" value="CheW-like"/>
    <property type="match status" value="1"/>
</dbReference>
<keyword evidence="3" id="KW-0963">Cytoplasm</keyword>
<dbReference type="Pfam" id="PF01584">
    <property type="entry name" value="CheW"/>
    <property type="match status" value="1"/>
</dbReference>
<gene>
    <name evidence="6" type="ORF">ACFPP9_16770</name>
</gene>
<accession>A0ABW0PY79</accession>
<evidence type="ECO:0000259" key="5">
    <source>
        <dbReference type="PROSITE" id="PS50851"/>
    </source>
</evidence>
<evidence type="ECO:0000313" key="6">
    <source>
        <dbReference type="EMBL" id="MFC5517440.1"/>
    </source>
</evidence>
<dbReference type="Gene3D" id="2.30.30.40">
    <property type="entry name" value="SH3 Domains"/>
    <property type="match status" value="1"/>
</dbReference>
<dbReference type="InterPro" id="IPR036061">
    <property type="entry name" value="CheW-like_dom_sf"/>
</dbReference>
<dbReference type="Gene3D" id="2.40.50.180">
    <property type="entry name" value="CheA-289, Domain 4"/>
    <property type="match status" value="1"/>
</dbReference>
<evidence type="ECO:0000313" key="7">
    <source>
        <dbReference type="Proteomes" id="UP001596150"/>
    </source>
</evidence>
<feature type="domain" description="CheW-like" evidence="5">
    <location>
        <begin position="68"/>
        <end position="215"/>
    </location>
</feature>
<dbReference type="SMART" id="SM00260">
    <property type="entry name" value="CheW"/>
    <property type="match status" value="1"/>
</dbReference>
<feature type="compositionally biased region" description="Polar residues" evidence="4">
    <location>
        <begin position="1"/>
        <end position="10"/>
    </location>
</feature>
<dbReference type="InterPro" id="IPR039315">
    <property type="entry name" value="CheW"/>
</dbReference>
<proteinExistence type="predicted"/>
<sequence length="218" mass="24136">MSDASGTTRSEPVEAETPQAHPGRRDRAAYEEVARALLERPLPPDYRAEWARHFAAEKPIDTGVEVELASAVIFRIGEEWLALSTAVFREAAEPRPVHSLPHRRNGIVRGIVNVRGELLVCISFATLLGIDKNADAERGDRSLHFERMVVIGRANGRIAFSVHEVHGIHRYESRALTPVPGTVGHARAFTKAMLSWQGRTVGLLDETRLLDAVDRNIA</sequence>
<protein>
    <recommendedName>
        <fullName evidence="2">Chemotaxis protein CheW</fullName>
    </recommendedName>
</protein>
<evidence type="ECO:0000256" key="1">
    <source>
        <dbReference type="ARBA" id="ARBA00004496"/>
    </source>
</evidence>